<dbReference type="SMART" id="SM00342">
    <property type="entry name" value="HTH_ARAC"/>
    <property type="match status" value="1"/>
</dbReference>
<dbReference type="PANTHER" id="PTHR43280">
    <property type="entry name" value="ARAC-FAMILY TRANSCRIPTIONAL REGULATOR"/>
    <property type="match status" value="1"/>
</dbReference>
<organism evidence="5 6">
    <name type="scientific">Mesonia hippocampi</name>
    <dbReference type="NCBI Taxonomy" id="1628250"/>
    <lineage>
        <taxon>Bacteria</taxon>
        <taxon>Pseudomonadati</taxon>
        <taxon>Bacteroidota</taxon>
        <taxon>Flavobacteriia</taxon>
        <taxon>Flavobacteriales</taxon>
        <taxon>Flavobacteriaceae</taxon>
        <taxon>Mesonia</taxon>
    </lineage>
</organism>
<feature type="domain" description="HTH araC/xylS-type" evidence="4">
    <location>
        <begin position="190"/>
        <end position="288"/>
    </location>
</feature>
<evidence type="ECO:0000256" key="2">
    <source>
        <dbReference type="ARBA" id="ARBA00023125"/>
    </source>
</evidence>
<dbReference type="InterPro" id="IPR018060">
    <property type="entry name" value="HTH_AraC"/>
</dbReference>
<dbReference type="GO" id="GO:0043565">
    <property type="term" value="F:sequence-specific DNA binding"/>
    <property type="evidence" value="ECO:0007669"/>
    <property type="project" value="InterPro"/>
</dbReference>
<accession>A0A840EM57</accession>
<evidence type="ECO:0000256" key="1">
    <source>
        <dbReference type="ARBA" id="ARBA00023015"/>
    </source>
</evidence>
<dbReference type="SUPFAM" id="SSF46689">
    <property type="entry name" value="Homeodomain-like"/>
    <property type="match status" value="1"/>
</dbReference>
<dbReference type="Pfam" id="PF02311">
    <property type="entry name" value="AraC_binding"/>
    <property type="match status" value="1"/>
</dbReference>
<dbReference type="PANTHER" id="PTHR43280:SF32">
    <property type="entry name" value="TRANSCRIPTIONAL REGULATORY PROTEIN"/>
    <property type="match status" value="1"/>
</dbReference>
<dbReference type="InterPro" id="IPR014710">
    <property type="entry name" value="RmlC-like_jellyroll"/>
</dbReference>
<dbReference type="GO" id="GO:0003700">
    <property type="term" value="F:DNA-binding transcription factor activity"/>
    <property type="evidence" value="ECO:0007669"/>
    <property type="project" value="InterPro"/>
</dbReference>
<protein>
    <submittedName>
        <fullName evidence="5">AraC-like DNA-binding protein</fullName>
    </submittedName>
</protein>
<proteinExistence type="predicted"/>
<evidence type="ECO:0000256" key="3">
    <source>
        <dbReference type="ARBA" id="ARBA00023163"/>
    </source>
</evidence>
<dbReference type="InterPro" id="IPR003313">
    <property type="entry name" value="AraC-bd"/>
</dbReference>
<name>A0A840EM57_9FLAO</name>
<dbReference type="RefSeq" id="WP_183477553.1">
    <property type="nucleotide sequence ID" value="NZ_JACIFO010000005.1"/>
</dbReference>
<dbReference type="PROSITE" id="PS01124">
    <property type="entry name" value="HTH_ARAC_FAMILY_2"/>
    <property type="match status" value="1"/>
</dbReference>
<reference evidence="5 6" key="1">
    <citation type="submission" date="2020-08" db="EMBL/GenBank/DDBJ databases">
        <title>Genomic Encyclopedia of Type Strains, Phase IV (KMG-IV): sequencing the most valuable type-strain genomes for metagenomic binning, comparative biology and taxonomic classification.</title>
        <authorList>
            <person name="Goeker M."/>
        </authorList>
    </citation>
    <scope>NUCLEOTIDE SEQUENCE [LARGE SCALE GENOMIC DNA]</scope>
    <source>
        <strain evidence="5 6">DSM 29568</strain>
    </source>
</reference>
<dbReference type="AlphaFoldDB" id="A0A840EM57"/>
<evidence type="ECO:0000259" key="4">
    <source>
        <dbReference type="PROSITE" id="PS01124"/>
    </source>
</evidence>
<sequence>MKTPVLKIEQFKQAEPLTDFYINTIANHINENKNLISKSHKHNFYLCVLFTKGEGIHEIDFSSYPIKPGKVFFLRPGQTHAWKFTSPPEGYIFFHSKEFYELKFLEHKLKSFPFYYSFQNPPVLTLSKKSVDFLQKKYEEIYHEFQHNEAFRALKIVNLINGIYIDLLREYTATINLEKFISVNYLTILENLEQLINTYFLKEKLPRFYADKLSITTKHLNRVVKETISKTTSELIADRILLEAKRMMVHSDESLTNIASLLEFSDYAYFSKIFKAKTGLTPSNFRKKYG</sequence>
<keyword evidence="1" id="KW-0805">Transcription regulation</keyword>
<dbReference type="EMBL" id="JACIFO010000005">
    <property type="protein sequence ID" value="MBB4119198.1"/>
    <property type="molecule type" value="Genomic_DNA"/>
</dbReference>
<evidence type="ECO:0000313" key="5">
    <source>
        <dbReference type="EMBL" id="MBB4119198.1"/>
    </source>
</evidence>
<keyword evidence="2 5" id="KW-0238">DNA-binding</keyword>
<dbReference type="Proteomes" id="UP000553034">
    <property type="component" value="Unassembled WGS sequence"/>
</dbReference>
<comment type="caution">
    <text evidence="5">The sequence shown here is derived from an EMBL/GenBank/DDBJ whole genome shotgun (WGS) entry which is preliminary data.</text>
</comment>
<dbReference type="InterPro" id="IPR037923">
    <property type="entry name" value="HTH-like"/>
</dbReference>
<keyword evidence="3" id="KW-0804">Transcription</keyword>
<dbReference type="SUPFAM" id="SSF51215">
    <property type="entry name" value="Regulatory protein AraC"/>
    <property type="match status" value="1"/>
</dbReference>
<evidence type="ECO:0000313" key="6">
    <source>
        <dbReference type="Proteomes" id="UP000553034"/>
    </source>
</evidence>
<dbReference type="InterPro" id="IPR009057">
    <property type="entry name" value="Homeodomain-like_sf"/>
</dbReference>
<dbReference type="Pfam" id="PF12833">
    <property type="entry name" value="HTH_18"/>
    <property type="match status" value="1"/>
</dbReference>
<gene>
    <name evidence="5" type="ORF">GGR32_001494</name>
</gene>
<dbReference type="Gene3D" id="2.60.120.10">
    <property type="entry name" value="Jelly Rolls"/>
    <property type="match status" value="1"/>
</dbReference>
<dbReference type="Gene3D" id="1.10.10.60">
    <property type="entry name" value="Homeodomain-like"/>
    <property type="match status" value="1"/>
</dbReference>
<keyword evidence="6" id="KW-1185">Reference proteome</keyword>